<name>A0A8D8B9X1_CULPI</name>
<dbReference type="EMBL" id="HBUE01249292">
    <property type="protein sequence ID" value="CAG6553519.1"/>
    <property type="molecule type" value="Transcribed_RNA"/>
</dbReference>
<evidence type="ECO:0000313" key="1">
    <source>
        <dbReference type="EMBL" id="CAG6470328.1"/>
    </source>
</evidence>
<dbReference type="EMBL" id="HBUE01065108">
    <property type="protein sequence ID" value="CAG6470332.1"/>
    <property type="molecule type" value="Transcribed_RNA"/>
</dbReference>
<accession>A0A8D8B9X1</accession>
<protein>
    <submittedName>
        <fullName evidence="1">(northern house mosquito) hypothetical protein</fullName>
    </submittedName>
</protein>
<organism evidence="1">
    <name type="scientific">Culex pipiens</name>
    <name type="common">House mosquito</name>
    <dbReference type="NCBI Taxonomy" id="7175"/>
    <lineage>
        <taxon>Eukaryota</taxon>
        <taxon>Metazoa</taxon>
        <taxon>Ecdysozoa</taxon>
        <taxon>Arthropoda</taxon>
        <taxon>Hexapoda</taxon>
        <taxon>Insecta</taxon>
        <taxon>Pterygota</taxon>
        <taxon>Neoptera</taxon>
        <taxon>Endopterygota</taxon>
        <taxon>Diptera</taxon>
        <taxon>Nematocera</taxon>
        <taxon>Culicoidea</taxon>
        <taxon>Culicidae</taxon>
        <taxon>Culicinae</taxon>
        <taxon>Culicini</taxon>
        <taxon>Culex</taxon>
        <taxon>Culex</taxon>
    </lineage>
</organism>
<dbReference type="EMBL" id="HBUE01144455">
    <property type="protein sequence ID" value="CAG6502283.1"/>
    <property type="molecule type" value="Transcribed_RNA"/>
</dbReference>
<dbReference type="AlphaFoldDB" id="A0A8D8B9X1"/>
<dbReference type="EMBL" id="HBUE01249293">
    <property type="protein sequence ID" value="CAG6553522.1"/>
    <property type="molecule type" value="Transcribed_RNA"/>
</dbReference>
<dbReference type="EMBL" id="HBUE01065105">
    <property type="protein sequence ID" value="CAG6470328.1"/>
    <property type="molecule type" value="Transcribed_RNA"/>
</dbReference>
<dbReference type="EMBL" id="HBUE01065106">
    <property type="protein sequence ID" value="CAG6470329.1"/>
    <property type="molecule type" value="Transcribed_RNA"/>
</dbReference>
<dbReference type="EMBL" id="HBUE01144456">
    <property type="protein sequence ID" value="CAG6502286.1"/>
    <property type="molecule type" value="Transcribed_RNA"/>
</dbReference>
<reference evidence="1" key="1">
    <citation type="submission" date="2021-05" db="EMBL/GenBank/DDBJ databases">
        <authorList>
            <person name="Alioto T."/>
            <person name="Alioto T."/>
            <person name="Gomez Garrido J."/>
        </authorList>
    </citation>
    <scope>NUCLEOTIDE SEQUENCE</scope>
</reference>
<dbReference type="EMBL" id="HBUE01065107">
    <property type="protein sequence ID" value="CAG6470330.1"/>
    <property type="molecule type" value="Transcribed_RNA"/>
</dbReference>
<proteinExistence type="predicted"/>
<sequence length="101" mass="11227">MEDLDELRFDLSSVSYFCTRIGQVEHTTGIIVTGKFQVDSPQAAIVFDQGFLNFQRADSLRYHGIVRRVAIGQVPIEKHHLPPAGHRNCPARTNPAVVVAV</sequence>